<keyword evidence="2" id="KW-1185">Reference proteome</keyword>
<dbReference type="RefSeq" id="WP_201945486.1">
    <property type="nucleotide sequence ID" value="NZ_JAERRJ010000003.1"/>
</dbReference>
<name>A0ABS1M210_9NOCA</name>
<accession>A0ABS1M210</accession>
<dbReference type="EMBL" id="JAERRJ010000003">
    <property type="protein sequence ID" value="MBL1074564.1"/>
    <property type="molecule type" value="Genomic_DNA"/>
</dbReference>
<proteinExistence type="predicted"/>
<gene>
    <name evidence="1" type="ORF">JK358_09155</name>
</gene>
<reference evidence="1 2" key="1">
    <citation type="submission" date="2021-01" db="EMBL/GenBank/DDBJ databases">
        <title>WGS of actinomycetes isolated from Thailand.</title>
        <authorList>
            <person name="Thawai C."/>
        </authorList>
    </citation>
    <scope>NUCLEOTIDE SEQUENCE [LARGE SCALE GENOMIC DNA]</scope>
    <source>
        <strain evidence="1 2">LPG 2</strain>
    </source>
</reference>
<protein>
    <submittedName>
        <fullName evidence="1">Uncharacterized protein</fullName>
    </submittedName>
</protein>
<organism evidence="1 2">
    <name type="scientific">Nocardia acididurans</name>
    <dbReference type="NCBI Taxonomy" id="2802282"/>
    <lineage>
        <taxon>Bacteria</taxon>
        <taxon>Bacillati</taxon>
        <taxon>Actinomycetota</taxon>
        <taxon>Actinomycetes</taxon>
        <taxon>Mycobacteriales</taxon>
        <taxon>Nocardiaceae</taxon>
        <taxon>Nocardia</taxon>
    </lineage>
</organism>
<sequence length="151" mass="16042">MAEAMIPTVSQVSGWQLDTLDTQASTWKQQAATLKTEVDGFYTAVGNSADYLVGKFGNGMRDKGLTVRDQGYQTVGSLEAASTAITIGSPGMRFAQQTVKQTLTTLTAEGYLWGEDGTVTLSLSQTANALSDKDKDSATVKLAALQHQADQ</sequence>
<evidence type="ECO:0000313" key="1">
    <source>
        <dbReference type="EMBL" id="MBL1074564.1"/>
    </source>
</evidence>
<dbReference type="Proteomes" id="UP000602198">
    <property type="component" value="Unassembled WGS sequence"/>
</dbReference>
<comment type="caution">
    <text evidence="1">The sequence shown here is derived from an EMBL/GenBank/DDBJ whole genome shotgun (WGS) entry which is preliminary data.</text>
</comment>
<evidence type="ECO:0000313" key="2">
    <source>
        <dbReference type="Proteomes" id="UP000602198"/>
    </source>
</evidence>